<name>A0ABW5JNT8_9BACT</name>
<keyword evidence="4" id="KW-0479">Metal-binding</keyword>
<evidence type="ECO:0000256" key="3">
    <source>
        <dbReference type="ARBA" id="ARBA00022448"/>
    </source>
</evidence>
<evidence type="ECO:0000259" key="10">
    <source>
        <dbReference type="Pfam" id="PF00127"/>
    </source>
</evidence>
<dbReference type="InterPro" id="IPR052721">
    <property type="entry name" value="ET_Amicyanin"/>
</dbReference>
<proteinExistence type="predicted"/>
<protein>
    <submittedName>
        <fullName evidence="11">Plastocyanin/azurin family copper-binding protein</fullName>
    </submittedName>
</protein>
<keyword evidence="5" id="KW-0574">Periplasm</keyword>
<keyword evidence="9" id="KW-0732">Signal</keyword>
<evidence type="ECO:0000256" key="4">
    <source>
        <dbReference type="ARBA" id="ARBA00022723"/>
    </source>
</evidence>
<feature type="region of interest" description="Disordered" evidence="8">
    <location>
        <begin position="33"/>
        <end position="53"/>
    </location>
</feature>
<dbReference type="Gene3D" id="2.60.40.420">
    <property type="entry name" value="Cupredoxins - blue copper proteins"/>
    <property type="match status" value="1"/>
</dbReference>
<reference evidence="12" key="1">
    <citation type="journal article" date="2019" name="Int. J. Syst. Evol. Microbiol.">
        <title>The Global Catalogue of Microorganisms (GCM) 10K type strain sequencing project: providing services to taxonomists for standard genome sequencing and annotation.</title>
        <authorList>
            <consortium name="The Broad Institute Genomics Platform"/>
            <consortium name="The Broad Institute Genome Sequencing Center for Infectious Disease"/>
            <person name="Wu L."/>
            <person name="Ma J."/>
        </authorList>
    </citation>
    <scope>NUCLEOTIDE SEQUENCE [LARGE SCALE GENOMIC DNA]</scope>
    <source>
        <strain evidence="12">KCTC 52042</strain>
    </source>
</reference>
<evidence type="ECO:0000256" key="8">
    <source>
        <dbReference type="SAM" id="MobiDB-lite"/>
    </source>
</evidence>
<dbReference type="PANTHER" id="PTHR36507">
    <property type="entry name" value="BLL1555 PROTEIN"/>
    <property type="match status" value="1"/>
</dbReference>
<evidence type="ECO:0000313" key="11">
    <source>
        <dbReference type="EMBL" id="MFD2533224.1"/>
    </source>
</evidence>
<dbReference type="InterPro" id="IPR008972">
    <property type="entry name" value="Cupredoxin"/>
</dbReference>
<keyword evidence="12" id="KW-1185">Reference proteome</keyword>
<dbReference type="InterPro" id="IPR002386">
    <property type="entry name" value="Amicyanin/Pseudoazurin"/>
</dbReference>
<feature type="signal peptide" evidence="9">
    <location>
        <begin position="1"/>
        <end position="31"/>
    </location>
</feature>
<feature type="compositionally biased region" description="Gly residues" evidence="8">
    <location>
        <begin position="37"/>
        <end position="46"/>
    </location>
</feature>
<evidence type="ECO:0000256" key="1">
    <source>
        <dbReference type="ARBA" id="ARBA00001935"/>
    </source>
</evidence>
<comment type="cofactor">
    <cofactor evidence="1">
        <name>Cu cation</name>
        <dbReference type="ChEBI" id="CHEBI:23378"/>
    </cofactor>
</comment>
<comment type="subcellular location">
    <subcellularLocation>
        <location evidence="2">Periplasm</location>
    </subcellularLocation>
</comment>
<dbReference type="InterPro" id="IPR000923">
    <property type="entry name" value="BlueCu_1"/>
</dbReference>
<evidence type="ECO:0000256" key="5">
    <source>
        <dbReference type="ARBA" id="ARBA00022764"/>
    </source>
</evidence>
<evidence type="ECO:0000256" key="7">
    <source>
        <dbReference type="ARBA" id="ARBA00023008"/>
    </source>
</evidence>
<keyword evidence="3" id="KW-0813">Transport</keyword>
<evidence type="ECO:0000256" key="2">
    <source>
        <dbReference type="ARBA" id="ARBA00004418"/>
    </source>
</evidence>
<dbReference type="PRINTS" id="PR00155">
    <property type="entry name" value="AMICYANIN"/>
</dbReference>
<keyword evidence="6" id="KW-0249">Electron transport</keyword>
<dbReference type="RefSeq" id="WP_390303129.1">
    <property type="nucleotide sequence ID" value="NZ_JBHULI010000025.1"/>
</dbReference>
<dbReference type="InterPro" id="IPR028871">
    <property type="entry name" value="BlueCu_1_BS"/>
</dbReference>
<keyword evidence="7" id="KW-0186">Copper</keyword>
<organism evidence="11 12">
    <name type="scientific">Gracilimonas halophila</name>
    <dbReference type="NCBI Taxonomy" id="1834464"/>
    <lineage>
        <taxon>Bacteria</taxon>
        <taxon>Pseudomonadati</taxon>
        <taxon>Balneolota</taxon>
        <taxon>Balneolia</taxon>
        <taxon>Balneolales</taxon>
        <taxon>Balneolaceae</taxon>
        <taxon>Gracilimonas</taxon>
    </lineage>
</organism>
<dbReference type="Proteomes" id="UP001597460">
    <property type="component" value="Unassembled WGS sequence"/>
</dbReference>
<dbReference type="PROSITE" id="PS00196">
    <property type="entry name" value="COPPER_BLUE"/>
    <property type="match status" value="1"/>
</dbReference>
<evidence type="ECO:0000256" key="9">
    <source>
        <dbReference type="SAM" id="SignalP"/>
    </source>
</evidence>
<feature type="domain" description="Blue (type 1) copper" evidence="10">
    <location>
        <begin position="56"/>
        <end position="136"/>
    </location>
</feature>
<sequence length="142" mass="14512">MKTIKTSSFLFIILCSAISLSLIGCGGSTSATDDDGGGGNNGGGTGEPSANAVGMESQSFTPAEIEVEVGTTVTWTNGSSVTHTVTSGTNGQSDGMFDSGELSPGETFTYTFTEVGSYPYFCIPHVNLGMTGTVNVVESYGY</sequence>
<dbReference type="SUPFAM" id="SSF49503">
    <property type="entry name" value="Cupredoxins"/>
    <property type="match status" value="1"/>
</dbReference>
<dbReference type="Pfam" id="PF00127">
    <property type="entry name" value="Copper-bind"/>
    <property type="match status" value="1"/>
</dbReference>
<gene>
    <name evidence="11" type="ORF">ACFSVN_12290</name>
</gene>
<dbReference type="PANTHER" id="PTHR36507:SF1">
    <property type="entry name" value="BLL1555 PROTEIN"/>
    <property type="match status" value="1"/>
</dbReference>
<accession>A0ABW5JNT8</accession>
<feature type="chain" id="PRO_5045261837" evidence="9">
    <location>
        <begin position="32"/>
        <end position="142"/>
    </location>
</feature>
<dbReference type="PROSITE" id="PS51257">
    <property type="entry name" value="PROKAR_LIPOPROTEIN"/>
    <property type="match status" value="1"/>
</dbReference>
<comment type="caution">
    <text evidence="11">The sequence shown here is derived from an EMBL/GenBank/DDBJ whole genome shotgun (WGS) entry which is preliminary data.</text>
</comment>
<evidence type="ECO:0000313" key="12">
    <source>
        <dbReference type="Proteomes" id="UP001597460"/>
    </source>
</evidence>
<dbReference type="EMBL" id="JBHULI010000025">
    <property type="protein sequence ID" value="MFD2533224.1"/>
    <property type="molecule type" value="Genomic_DNA"/>
</dbReference>
<evidence type="ECO:0000256" key="6">
    <source>
        <dbReference type="ARBA" id="ARBA00022982"/>
    </source>
</evidence>